<evidence type="ECO:0000313" key="2">
    <source>
        <dbReference type="EMBL" id="RAI24730.1"/>
    </source>
</evidence>
<evidence type="ECO:0000313" key="3">
    <source>
        <dbReference type="Proteomes" id="UP000249299"/>
    </source>
</evidence>
<reference evidence="2 3" key="1">
    <citation type="submission" date="2017-07" db="EMBL/GenBank/DDBJ databases">
        <title>Draft Genome Sequences of Select Purple Nonsulfur Bacteria.</title>
        <authorList>
            <person name="Lasarre B."/>
            <person name="Mckinlay J.B."/>
        </authorList>
    </citation>
    <scope>NUCLEOTIDE SEQUENCE [LARGE SCALE GENOMIC DNA]</scope>
    <source>
        <strain evidence="2 3">DSM 11290</strain>
    </source>
</reference>
<proteinExistence type="predicted"/>
<keyword evidence="1" id="KW-0175">Coiled coil</keyword>
<dbReference type="AlphaFoldDB" id="A0A327JE76"/>
<name>A0A327JE76_9HYPH</name>
<accession>A0A327JE76</accession>
<comment type="caution">
    <text evidence="2">The sequence shown here is derived from an EMBL/GenBank/DDBJ whole genome shotgun (WGS) entry which is preliminary data.</text>
</comment>
<protein>
    <submittedName>
        <fullName evidence="2">Uncharacterized protein</fullName>
    </submittedName>
</protein>
<organism evidence="2 3">
    <name type="scientific">Rhodobium orientis</name>
    <dbReference type="NCBI Taxonomy" id="34017"/>
    <lineage>
        <taxon>Bacteria</taxon>
        <taxon>Pseudomonadati</taxon>
        <taxon>Pseudomonadota</taxon>
        <taxon>Alphaproteobacteria</taxon>
        <taxon>Hyphomicrobiales</taxon>
        <taxon>Rhodobiaceae</taxon>
        <taxon>Rhodobium</taxon>
    </lineage>
</organism>
<dbReference type="Proteomes" id="UP000249299">
    <property type="component" value="Unassembled WGS sequence"/>
</dbReference>
<gene>
    <name evidence="2" type="ORF">CH339_21420</name>
</gene>
<keyword evidence="3" id="KW-1185">Reference proteome</keyword>
<feature type="coiled-coil region" evidence="1">
    <location>
        <begin position="18"/>
        <end position="52"/>
    </location>
</feature>
<dbReference type="EMBL" id="NPEV01000069">
    <property type="protein sequence ID" value="RAI24730.1"/>
    <property type="molecule type" value="Genomic_DNA"/>
</dbReference>
<sequence length="61" mass="6806">MAQLLLVGLIGIAAIVGWNTVKKEMARVEKKLHETEAKKKRARDDVETLEADADGVYRPKT</sequence>
<evidence type="ECO:0000256" key="1">
    <source>
        <dbReference type="SAM" id="Coils"/>
    </source>
</evidence>
<dbReference type="RefSeq" id="WP_111436470.1">
    <property type="nucleotide sequence ID" value="NZ_JACIGG010000033.1"/>
</dbReference>